<keyword evidence="2" id="KW-1185">Reference proteome</keyword>
<evidence type="ECO:0000313" key="2">
    <source>
        <dbReference type="Proteomes" id="UP000323506"/>
    </source>
</evidence>
<reference evidence="1 2" key="1">
    <citation type="submission" date="2019-06" db="EMBL/GenBank/DDBJ databases">
        <title>WGS assembly of Gossypium darwinii.</title>
        <authorList>
            <person name="Chen Z.J."/>
            <person name="Sreedasyam A."/>
            <person name="Ando A."/>
            <person name="Song Q."/>
            <person name="De L."/>
            <person name="Hulse-Kemp A."/>
            <person name="Ding M."/>
            <person name="Ye W."/>
            <person name="Kirkbride R."/>
            <person name="Jenkins J."/>
            <person name="Plott C."/>
            <person name="Lovell J."/>
            <person name="Lin Y.-M."/>
            <person name="Vaughn R."/>
            <person name="Liu B."/>
            <person name="Li W."/>
            <person name="Simpson S."/>
            <person name="Scheffler B."/>
            <person name="Saski C."/>
            <person name="Grover C."/>
            <person name="Hu G."/>
            <person name="Conover J."/>
            <person name="Carlson J."/>
            <person name="Shu S."/>
            <person name="Boston L."/>
            <person name="Williams M."/>
            <person name="Peterson D."/>
            <person name="Mcgee K."/>
            <person name="Jones D."/>
            <person name="Wendel J."/>
            <person name="Stelly D."/>
            <person name="Grimwood J."/>
            <person name="Schmutz J."/>
        </authorList>
    </citation>
    <scope>NUCLEOTIDE SEQUENCE [LARGE SCALE GENOMIC DNA]</scope>
    <source>
        <strain evidence="1">1808015.09</strain>
    </source>
</reference>
<gene>
    <name evidence="1" type="ORF">ES288_D05G343100v1</name>
</gene>
<dbReference type="EMBL" id="CM017705">
    <property type="protein sequence ID" value="TYG70794.1"/>
    <property type="molecule type" value="Genomic_DNA"/>
</dbReference>
<sequence length="84" mass="8802">MAGATVVVVSRWRCDDGGCGSATVVAAEDGEQGRLGVSGVEGGAHKKADWGRSCHAQKDQNVMGAKFLGQKCNFKKNMGPKCNF</sequence>
<organism evidence="1 2">
    <name type="scientific">Gossypium darwinii</name>
    <name type="common">Darwin's cotton</name>
    <name type="synonym">Gossypium barbadense var. darwinii</name>
    <dbReference type="NCBI Taxonomy" id="34276"/>
    <lineage>
        <taxon>Eukaryota</taxon>
        <taxon>Viridiplantae</taxon>
        <taxon>Streptophyta</taxon>
        <taxon>Embryophyta</taxon>
        <taxon>Tracheophyta</taxon>
        <taxon>Spermatophyta</taxon>
        <taxon>Magnoliopsida</taxon>
        <taxon>eudicotyledons</taxon>
        <taxon>Gunneridae</taxon>
        <taxon>Pentapetalae</taxon>
        <taxon>rosids</taxon>
        <taxon>malvids</taxon>
        <taxon>Malvales</taxon>
        <taxon>Malvaceae</taxon>
        <taxon>Malvoideae</taxon>
        <taxon>Gossypium</taxon>
    </lineage>
</organism>
<dbReference type="Proteomes" id="UP000323506">
    <property type="component" value="Chromosome D05"/>
</dbReference>
<proteinExistence type="predicted"/>
<accession>A0A5D2CMU7</accession>
<protein>
    <submittedName>
        <fullName evidence="1">Uncharacterized protein</fullName>
    </submittedName>
</protein>
<dbReference type="AlphaFoldDB" id="A0A5D2CMU7"/>
<name>A0A5D2CMU7_GOSDA</name>
<evidence type="ECO:0000313" key="1">
    <source>
        <dbReference type="EMBL" id="TYG70794.1"/>
    </source>
</evidence>